<dbReference type="PROSITE" id="PS00356">
    <property type="entry name" value="HTH_LACI_1"/>
    <property type="match status" value="1"/>
</dbReference>
<keyword evidence="8" id="KW-1185">Reference proteome</keyword>
<keyword evidence="3 7" id="KW-0238">DNA-binding</keyword>
<evidence type="ECO:0000313" key="7">
    <source>
        <dbReference type="EMBL" id="MFC6180233.1"/>
    </source>
</evidence>
<dbReference type="InterPro" id="IPR001387">
    <property type="entry name" value="Cro/C1-type_HTH"/>
</dbReference>
<organism evidence="7 8">
    <name type="scientific">Lactiplantibacillus daowaiensis</name>
    <dbReference type="NCBI Taxonomy" id="2559918"/>
    <lineage>
        <taxon>Bacteria</taxon>
        <taxon>Bacillati</taxon>
        <taxon>Bacillota</taxon>
        <taxon>Bacilli</taxon>
        <taxon>Lactobacillales</taxon>
        <taxon>Lactobacillaceae</taxon>
        <taxon>Lactiplantibacillus</taxon>
    </lineage>
</organism>
<name>A0ABW1RXP8_9LACO</name>
<evidence type="ECO:0000259" key="6">
    <source>
        <dbReference type="PROSITE" id="PS50943"/>
    </source>
</evidence>
<comment type="caution">
    <text evidence="7">The sequence shown here is derived from an EMBL/GenBank/DDBJ whole genome shotgun (WGS) entry which is preliminary data.</text>
</comment>
<dbReference type="PANTHER" id="PTHR30146:SF95">
    <property type="entry name" value="RIBOSE OPERON REPRESSOR"/>
    <property type="match status" value="1"/>
</dbReference>
<keyword evidence="2" id="KW-0805">Transcription regulation</keyword>
<dbReference type="Proteomes" id="UP001596282">
    <property type="component" value="Unassembled WGS sequence"/>
</dbReference>
<dbReference type="SUPFAM" id="SSF53822">
    <property type="entry name" value="Periplasmic binding protein-like I"/>
    <property type="match status" value="1"/>
</dbReference>
<evidence type="ECO:0000256" key="2">
    <source>
        <dbReference type="ARBA" id="ARBA00023015"/>
    </source>
</evidence>
<gene>
    <name evidence="7" type="ORF">ACFP5Y_03210</name>
</gene>
<dbReference type="PROSITE" id="PS50932">
    <property type="entry name" value="HTH_LACI_2"/>
    <property type="match status" value="1"/>
</dbReference>
<dbReference type="Pfam" id="PF13377">
    <property type="entry name" value="Peripla_BP_3"/>
    <property type="match status" value="1"/>
</dbReference>
<evidence type="ECO:0000313" key="8">
    <source>
        <dbReference type="Proteomes" id="UP001596282"/>
    </source>
</evidence>
<dbReference type="Pfam" id="PF00356">
    <property type="entry name" value="LacI"/>
    <property type="match status" value="1"/>
</dbReference>
<dbReference type="RefSeq" id="WP_137629656.1">
    <property type="nucleotide sequence ID" value="NZ_BJDJ01000030.1"/>
</dbReference>
<dbReference type="CDD" id="cd01392">
    <property type="entry name" value="HTH_LacI"/>
    <property type="match status" value="1"/>
</dbReference>
<accession>A0ABW1RXP8</accession>
<dbReference type="InterPro" id="IPR028082">
    <property type="entry name" value="Peripla_BP_I"/>
</dbReference>
<dbReference type="SMART" id="SM00354">
    <property type="entry name" value="HTH_LACI"/>
    <property type="match status" value="1"/>
</dbReference>
<dbReference type="SUPFAM" id="SSF47413">
    <property type="entry name" value="lambda repressor-like DNA-binding domains"/>
    <property type="match status" value="1"/>
</dbReference>
<evidence type="ECO:0000256" key="4">
    <source>
        <dbReference type="ARBA" id="ARBA00023163"/>
    </source>
</evidence>
<dbReference type="EMBL" id="JBHSSC010000008">
    <property type="protein sequence ID" value="MFC6180233.1"/>
    <property type="molecule type" value="Genomic_DNA"/>
</dbReference>
<dbReference type="Gene3D" id="3.40.50.2300">
    <property type="match status" value="2"/>
</dbReference>
<dbReference type="InterPro" id="IPR010982">
    <property type="entry name" value="Lambda_DNA-bd_dom_sf"/>
</dbReference>
<evidence type="ECO:0000256" key="3">
    <source>
        <dbReference type="ARBA" id="ARBA00023125"/>
    </source>
</evidence>
<keyword evidence="1" id="KW-0678">Repressor</keyword>
<evidence type="ECO:0000259" key="5">
    <source>
        <dbReference type="PROSITE" id="PS50932"/>
    </source>
</evidence>
<protein>
    <submittedName>
        <fullName evidence="7">LacI family DNA-binding transcriptional regulator</fullName>
    </submittedName>
</protein>
<dbReference type="InterPro" id="IPR046335">
    <property type="entry name" value="LacI/GalR-like_sensor"/>
</dbReference>
<evidence type="ECO:0000256" key="1">
    <source>
        <dbReference type="ARBA" id="ARBA00022491"/>
    </source>
</evidence>
<dbReference type="InterPro" id="IPR000843">
    <property type="entry name" value="HTH_LacI"/>
</dbReference>
<dbReference type="CDD" id="cd06291">
    <property type="entry name" value="PBP1_Qymf-like"/>
    <property type="match status" value="1"/>
</dbReference>
<proteinExistence type="predicted"/>
<feature type="domain" description="HTH lacI-type" evidence="5">
    <location>
        <begin position="3"/>
        <end position="57"/>
    </location>
</feature>
<reference evidence="8" key="1">
    <citation type="journal article" date="2019" name="Int. J. Syst. Evol. Microbiol.">
        <title>The Global Catalogue of Microorganisms (GCM) 10K type strain sequencing project: providing services to taxonomists for standard genome sequencing and annotation.</title>
        <authorList>
            <consortium name="The Broad Institute Genomics Platform"/>
            <consortium name="The Broad Institute Genome Sequencing Center for Infectious Disease"/>
            <person name="Wu L."/>
            <person name="Ma J."/>
        </authorList>
    </citation>
    <scope>NUCLEOTIDE SEQUENCE [LARGE SCALE GENOMIC DNA]</scope>
    <source>
        <strain evidence="8">CCM 8933</strain>
    </source>
</reference>
<dbReference type="PANTHER" id="PTHR30146">
    <property type="entry name" value="LACI-RELATED TRANSCRIPTIONAL REPRESSOR"/>
    <property type="match status" value="1"/>
</dbReference>
<keyword evidence="4" id="KW-0804">Transcription</keyword>
<dbReference type="GO" id="GO:0003677">
    <property type="term" value="F:DNA binding"/>
    <property type="evidence" value="ECO:0007669"/>
    <property type="project" value="UniProtKB-KW"/>
</dbReference>
<dbReference type="PROSITE" id="PS50943">
    <property type="entry name" value="HTH_CROC1"/>
    <property type="match status" value="1"/>
</dbReference>
<dbReference type="Gene3D" id="1.10.260.40">
    <property type="entry name" value="lambda repressor-like DNA-binding domains"/>
    <property type="match status" value="1"/>
</dbReference>
<sequence length="325" mass="36396">MAPKLEDVAKLAQVSKTTVSRVLNNRGYLSQQTIDKVYAAIKALDYHPNVVARQLYKNKTNLIGILLPTVANPFFGELTAALEMKLYQQGFKVLIGNSMNDVAKETEYLNQLLTKQVDGLVVGTHNQGIKQYEHRDLPIVAIDRIMNQDIPIIESDNYRGGVVATTRLLDQGAQHVIHINGPKALATPTKRRRDAYETVMQDHGLTPLTYEVDFNMPEERKKALFRQIFSDHPEVDGIFASNDTDAALIMQLAHELGRRIPDDLLLIGYDGTKTARELLPSLTTIVQPIDELATTAIQVLNDRMQGVPTKQEYILPIKLWQGDTA</sequence>
<feature type="domain" description="HTH cro/C1-type" evidence="6">
    <location>
        <begin position="5"/>
        <end position="47"/>
    </location>
</feature>